<keyword evidence="4 7" id="KW-0863">Zinc-finger</keyword>
<protein>
    <recommendedName>
        <fullName evidence="9">C2H2-type domain-containing protein</fullName>
    </recommendedName>
</protein>
<dbReference type="InterPro" id="IPR013087">
    <property type="entry name" value="Znf_C2H2_type"/>
</dbReference>
<dbReference type="AlphaFoldDB" id="A0AAV8UFV0"/>
<feature type="compositionally biased region" description="Acidic residues" evidence="8">
    <location>
        <begin position="1"/>
        <end position="10"/>
    </location>
</feature>
<evidence type="ECO:0000256" key="4">
    <source>
        <dbReference type="ARBA" id="ARBA00022771"/>
    </source>
</evidence>
<keyword evidence="2" id="KW-0479">Metal-binding</keyword>
<evidence type="ECO:0000313" key="11">
    <source>
        <dbReference type="Proteomes" id="UP001157974"/>
    </source>
</evidence>
<evidence type="ECO:0000256" key="2">
    <source>
        <dbReference type="ARBA" id="ARBA00022723"/>
    </source>
</evidence>
<dbReference type="GO" id="GO:0000981">
    <property type="term" value="F:DNA-binding transcription factor activity, RNA polymerase II-specific"/>
    <property type="evidence" value="ECO:0007669"/>
    <property type="project" value="TreeGrafter"/>
</dbReference>
<reference evidence="10 11" key="1">
    <citation type="journal article" date="2023" name="Nat. Commun.">
        <title>Origin of minicircular mitochondrial genomes in red algae.</title>
        <authorList>
            <person name="Lee Y."/>
            <person name="Cho C.H."/>
            <person name="Lee Y.M."/>
            <person name="Park S.I."/>
            <person name="Yang J.H."/>
            <person name="West J.A."/>
            <person name="Bhattacharya D."/>
            <person name="Yoon H.S."/>
        </authorList>
    </citation>
    <scope>NUCLEOTIDE SEQUENCE [LARGE SCALE GENOMIC DNA]</scope>
    <source>
        <strain evidence="10 11">CCMP1338</strain>
        <tissue evidence="10">Whole cell</tissue>
    </source>
</reference>
<evidence type="ECO:0000313" key="10">
    <source>
        <dbReference type="EMBL" id="KAJ8901365.1"/>
    </source>
</evidence>
<proteinExistence type="predicted"/>
<evidence type="ECO:0000259" key="9">
    <source>
        <dbReference type="PROSITE" id="PS50157"/>
    </source>
</evidence>
<keyword evidence="6" id="KW-0539">Nucleus</keyword>
<comment type="caution">
    <text evidence="10">The sequence shown here is derived from an EMBL/GenBank/DDBJ whole genome shotgun (WGS) entry which is preliminary data.</text>
</comment>
<dbReference type="EMBL" id="JAMWBK010000011">
    <property type="protein sequence ID" value="KAJ8901365.1"/>
    <property type="molecule type" value="Genomic_DNA"/>
</dbReference>
<name>A0AAV8UFV0_9RHOD</name>
<dbReference type="Gene3D" id="3.30.160.60">
    <property type="entry name" value="Classic Zinc Finger"/>
    <property type="match status" value="2"/>
</dbReference>
<dbReference type="PROSITE" id="PS00028">
    <property type="entry name" value="ZINC_FINGER_C2H2_1"/>
    <property type="match status" value="1"/>
</dbReference>
<accession>A0AAV8UFV0</accession>
<dbReference type="PROSITE" id="PS50157">
    <property type="entry name" value="ZINC_FINGER_C2H2_2"/>
    <property type="match status" value="2"/>
</dbReference>
<dbReference type="PANTHER" id="PTHR24388">
    <property type="entry name" value="ZINC FINGER PROTEIN"/>
    <property type="match status" value="1"/>
</dbReference>
<dbReference type="GO" id="GO:0005634">
    <property type="term" value="C:nucleus"/>
    <property type="evidence" value="ECO:0007669"/>
    <property type="project" value="UniProtKB-SubCell"/>
</dbReference>
<feature type="domain" description="C2H2-type" evidence="9">
    <location>
        <begin position="116"/>
        <end position="140"/>
    </location>
</feature>
<dbReference type="Proteomes" id="UP001157974">
    <property type="component" value="Unassembled WGS sequence"/>
</dbReference>
<keyword evidence="11" id="KW-1185">Reference proteome</keyword>
<evidence type="ECO:0000256" key="3">
    <source>
        <dbReference type="ARBA" id="ARBA00022737"/>
    </source>
</evidence>
<feature type="domain" description="C2H2-type" evidence="9">
    <location>
        <begin position="87"/>
        <end position="115"/>
    </location>
</feature>
<dbReference type="InterPro" id="IPR050527">
    <property type="entry name" value="Snail/Krueppel_Znf"/>
</dbReference>
<dbReference type="SMART" id="SM00355">
    <property type="entry name" value="ZnF_C2H2"/>
    <property type="match status" value="3"/>
</dbReference>
<evidence type="ECO:0000256" key="1">
    <source>
        <dbReference type="ARBA" id="ARBA00004123"/>
    </source>
</evidence>
<sequence>MGEFVPEENSESCLSPSTEGTLSARDLLNDIATASQWPSISELDEKGSQGARQKMKKAHKCRFCESEFTQSGHRNEHEGRFHLNLGHKCDICQQTFGMRSKLHRHLRNVHIQEKRFECHCGKRFNEKYHLNRHMKIHKDT</sequence>
<organism evidence="10 11">
    <name type="scientific">Rhodosorus marinus</name>
    <dbReference type="NCBI Taxonomy" id="101924"/>
    <lineage>
        <taxon>Eukaryota</taxon>
        <taxon>Rhodophyta</taxon>
        <taxon>Stylonematophyceae</taxon>
        <taxon>Stylonematales</taxon>
        <taxon>Stylonemataceae</taxon>
        <taxon>Rhodosorus</taxon>
    </lineage>
</organism>
<dbReference type="GO" id="GO:0000978">
    <property type="term" value="F:RNA polymerase II cis-regulatory region sequence-specific DNA binding"/>
    <property type="evidence" value="ECO:0007669"/>
    <property type="project" value="TreeGrafter"/>
</dbReference>
<evidence type="ECO:0000256" key="7">
    <source>
        <dbReference type="PROSITE-ProRule" id="PRU00042"/>
    </source>
</evidence>
<dbReference type="PANTHER" id="PTHR24388:SF54">
    <property type="entry name" value="PROTEIN ESCARGOT"/>
    <property type="match status" value="1"/>
</dbReference>
<dbReference type="SUPFAM" id="SSF57667">
    <property type="entry name" value="beta-beta-alpha zinc fingers"/>
    <property type="match status" value="1"/>
</dbReference>
<keyword evidence="5" id="KW-0862">Zinc</keyword>
<dbReference type="FunFam" id="3.30.160.60:FF:000100">
    <property type="entry name" value="Zinc finger 45-like"/>
    <property type="match status" value="1"/>
</dbReference>
<evidence type="ECO:0000256" key="6">
    <source>
        <dbReference type="ARBA" id="ARBA00023242"/>
    </source>
</evidence>
<gene>
    <name evidence="10" type="ORF">NDN08_007211</name>
</gene>
<evidence type="ECO:0000256" key="8">
    <source>
        <dbReference type="SAM" id="MobiDB-lite"/>
    </source>
</evidence>
<dbReference type="Pfam" id="PF00096">
    <property type="entry name" value="zf-C2H2"/>
    <property type="match status" value="2"/>
</dbReference>
<comment type="subcellular location">
    <subcellularLocation>
        <location evidence="1">Nucleus</location>
    </subcellularLocation>
</comment>
<dbReference type="GO" id="GO:0008270">
    <property type="term" value="F:zinc ion binding"/>
    <property type="evidence" value="ECO:0007669"/>
    <property type="project" value="UniProtKB-KW"/>
</dbReference>
<feature type="compositionally biased region" description="Polar residues" evidence="8">
    <location>
        <begin position="11"/>
        <end position="20"/>
    </location>
</feature>
<dbReference type="InterPro" id="IPR036236">
    <property type="entry name" value="Znf_C2H2_sf"/>
</dbReference>
<evidence type="ECO:0000256" key="5">
    <source>
        <dbReference type="ARBA" id="ARBA00022833"/>
    </source>
</evidence>
<keyword evidence="3" id="KW-0677">Repeat</keyword>
<feature type="region of interest" description="Disordered" evidence="8">
    <location>
        <begin position="1"/>
        <end position="20"/>
    </location>
</feature>